<dbReference type="Proteomes" id="UP001235939">
    <property type="component" value="Chromosome 05"/>
</dbReference>
<dbReference type="Pfam" id="PF22286">
    <property type="entry name" value="RHG20_PH"/>
    <property type="match status" value="1"/>
</dbReference>
<feature type="compositionally biased region" description="Low complexity" evidence="1">
    <location>
        <begin position="690"/>
        <end position="699"/>
    </location>
</feature>
<evidence type="ECO:0000313" key="3">
    <source>
        <dbReference type="EMBL" id="UYV68018.1"/>
    </source>
</evidence>
<feature type="domain" description="Rho-GAP" evidence="2">
    <location>
        <begin position="186"/>
        <end position="397"/>
    </location>
</feature>
<gene>
    <name evidence="3" type="ORF">LAZ67_5002808</name>
</gene>
<feature type="region of interest" description="Disordered" evidence="1">
    <location>
        <begin position="524"/>
        <end position="559"/>
    </location>
</feature>
<evidence type="ECO:0000259" key="2">
    <source>
        <dbReference type="PROSITE" id="PS50238"/>
    </source>
</evidence>
<dbReference type="InterPro" id="IPR029071">
    <property type="entry name" value="Ubiquitin-like_domsf"/>
</dbReference>
<dbReference type="InterPro" id="IPR000159">
    <property type="entry name" value="RA_dom"/>
</dbReference>
<proteinExistence type="predicted"/>
<feature type="compositionally biased region" description="Low complexity" evidence="1">
    <location>
        <begin position="727"/>
        <end position="738"/>
    </location>
</feature>
<evidence type="ECO:0000256" key="1">
    <source>
        <dbReference type="SAM" id="MobiDB-lite"/>
    </source>
</evidence>
<feature type="region of interest" description="Disordered" evidence="1">
    <location>
        <begin position="409"/>
        <end position="438"/>
    </location>
</feature>
<feature type="region of interest" description="Disordered" evidence="1">
    <location>
        <begin position="671"/>
        <end position="747"/>
    </location>
</feature>
<accession>A0ABY6KHE9</accession>
<evidence type="ECO:0000313" key="4">
    <source>
        <dbReference type="Proteomes" id="UP001235939"/>
    </source>
</evidence>
<dbReference type="SUPFAM" id="SSF54236">
    <property type="entry name" value="Ubiquitin-like"/>
    <property type="match status" value="1"/>
</dbReference>
<dbReference type="SMART" id="SM00324">
    <property type="entry name" value="RhoGAP"/>
    <property type="match status" value="1"/>
</dbReference>
<dbReference type="Pfam" id="PF00788">
    <property type="entry name" value="RA"/>
    <property type="match status" value="1"/>
</dbReference>
<dbReference type="InterPro" id="IPR000198">
    <property type="entry name" value="RhoGAP_dom"/>
</dbReference>
<dbReference type="Gene3D" id="1.10.555.10">
    <property type="entry name" value="Rho GTPase activation protein"/>
    <property type="match status" value="2"/>
</dbReference>
<dbReference type="PANTHER" id="PTHR23179:SF3">
    <property type="entry name" value="RHO GTPASE-ACTIVATING PROTEIN 20"/>
    <property type="match status" value="1"/>
</dbReference>
<organism evidence="3 4">
    <name type="scientific">Cordylochernes scorpioides</name>
    <dbReference type="NCBI Taxonomy" id="51811"/>
    <lineage>
        <taxon>Eukaryota</taxon>
        <taxon>Metazoa</taxon>
        <taxon>Ecdysozoa</taxon>
        <taxon>Arthropoda</taxon>
        <taxon>Chelicerata</taxon>
        <taxon>Arachnida</taxon>
        <taxon>Pseudoscorpiones</taxon>
        <taxon>Cheliferoidea</taxon>
        <taxon>Chernetidae</taxon>
        <taxon>Cordylochernes</taxon>
    </lineage>
</organism>
<dbReference type="InterPro" id="IPR047887">
    <property type="entry name" value="ARHGAP20_PH"/>
</dbReference>
<feature type="region of interest" description="Disordered" evidence="1">
    <location>
        <begin position="592"/>
        <end position="656"/>
    </location>
</feature>
<feature type="compositionally biased region" description="Polar residues" evidence="1">
    <location>
        <begin position="898"/>
        <end position="909"/>
    </location>
</feature>
<reference evidence="3 4" key="1">
    <citation type="submission" date="2022-01" db="EMBL/GenBank/DDBJ databases">
        <title>A chromosomal length assembly of Cordylochernes scorpioides.</title>
        <authorList>
            <person name="Zeh D."/>
            <person name="Zeh J."/>
        </authorList>
    </citation>
    <scope>NUCLEOTIDE SEQUENCE [LARGE SCALE GENOMIC DNA]</scope>
    <source>
        <strain evidence="3">IN4F17</strain>
        <tissue evidence="3">Whole Body</tissue>
    </source>
</reference>
<dbReference type="Pfam" id="PF00620">
    <property type="entry name" value="RhoGAP"/>
    <property type="match status" value="1"/>
</dbReference>
<protein>
    <submittedName>
        <fullName evidence="3">ARHGAP20</fullName>
    </submittedName>
</protein>
<feature type="compositionally biased region" description="Basic and acidic residues" evidence="1">
    <location>
        <begin position="410"/>
        <end position="420"/>
    </location>
</feature>
<dbReference type="PROSITE" id="PS50238">
    <property type="entry name" value="RHOGAP"/>
    <property type="match status" value="1"/>
</dbReference>
<sequence length="909" mass="101519">MAPRHGDTPRTKPSSAVKSLHLSLWSGSYKLKEKVLVCELWLSSCIEEVCETTLSHDASFVVGWPTTNVVATFRLISEAKEREGTKATTALQVLLHNNNVIKLIKVNNKHTAKDCIRTLIEHTENNNADPSQYQLWVKIGKEESPYPLIGHEYPYCIKMNYLRNLFPHKDLDLPFDDVTADIKCNFTLRRNYQKVTFVCNVKASAVKPKKPLRMLWPFRRQKQDSVDSGHGSPPPTPPCKLFGQPLKRICPNGVIAQPIMNIFKVLFYKGPYTVGIFRKSANARCCRELKLSLETQSNVNLKEVPVLVMASVLKLHAQCACRLLHKLPVENLSLLRHLMCLLCRIHDTSDENKMTAPNLAVCIGPSILSITTACPQEMSLQVPQVVNFLIGHCSSLFGQDCIHLLGPDGTPDKTNRHQDSGAEESDAAGGYPRDDDSSIDSLEREYIEPSSKYPFESKMSLTNLSRDSGLTLSDTQLYAPEDEVDSPAGDALRSRMTSLTLTKSAPHLEVVGLDGQRNISIDGACPDVVRKRRQEAKKSPPPPSSNMAGSPCEESPPHYPLNYSVSYNYGVAAASPDQVPTYSAKQSICFGRPVNHKSGLNTRQEEMSAVLRRSASEESLLMSRFGDNETGHPRKRRAPSPPRGPSGMIWRSTSQLPTATPDRHALWFARQNRGAPDWKRSQSITKIDESTTTTSTLSLAECSDESTPHVSRSNSRVQEHGPHRKCSSASSSSSSTSSEGRKPPPTYQEAINRKTLLHRLHTSPVVTDEMRQHQTRISAKARQLYENSLRQYHEQADAETHRAVLVSVDSGKPILHRTTSETPSRLRHLPPVHVSDAQLPRKTLPALRALRDEHTEDWRKEISWSVAQLRTIFTPQEQTPHTSPFKAKVNHHKRSDSVDSQTSAEESFV</sequence>
<keyword evidence="4" id="KW-1185">Reference proteome</keyword>
<name>A0ABY6KHE9_9ARAC</name>
<dbReference type="InterPro" id="IPR008936">
    <property type="entry name" value="Rho_GTPase_activation_prot"/>
</dbReference>
<feature type="region of interest" description="Disordered" evidence="1">
    <location>
        <begin position="875"/>
        <end position="909"/>
    </location>
</feature>
<dbReference type="EMBL" id="CP092867">
    <property type="protein sequence ID" value="UYV68018.1"/>
    <property type="molecule type" value="Genomic_DNA"/>
</dbReference>
<dbReference type="PANTHER" id="PTHR23179">
    <property type="entry name" value="T-CELL ACTIVATION RHO GTPASE ACTIVATING PROTEIN-RELATED"/>
    <property type="match status" value="1"/>
</dbReference>
<dbReference type="SUPFAM" id="SSF48350">
    <property type="entry name" value="GTPase activation domain, GAP"/>
    <property type="match status" value="1"/>
</dbReference>